<dbReference type="InterPro" id="IPR000834">
    <property type="entry name" value="Peptidase_M14"/>
</dbReference>
<evidence type="ECO:0000313" key="21">
    <source>
        <dbReference type="WBParaSite" id="TCONS_00011852.p1"/>
    </source>
</evidence>
<dbReference type="SUPFAM" id="SSF53187">
    <property type="entry name" value="Zn-dependent exopeptidases"/>
    <property type="match status" value="1"/>
</dbReference>
<dbReference type="InterPro" id="IPR004143">
    <property type="entry name" value="BPL_LPL_catalytic"/>
</dbReference>
<dbReference type="GO" id="GO:0033819">
    <property type="term" value="F:lipoyl(octanoyl) transferase activity"/>
    <property type="evidence" value="ECO:0007669"/>
    <property type="project" value="UniProtKB-EC"/>
</dbReference>
<dbReference type="NCBIfam" id="TIGR00214">
    <property type="entry name" value="lipB"/>
    <property type="match status" value="1"/>
</dbReference>
<keyword evidence="10" id="KW-0732">Signal</keyword>
<keyword evidence="7" id="KW-0645">Protease</keyword>
<evidence type="ECO:0000256" key="9">
    <source>
        <dbReference type="ARBA" id="ARBA00022723"/>
    </source>
</evidence>
<evidence type="ECO:0000256" key="2">
    <source>
        <dbReference type="ARBA" id="ARBA00004821"/>
    </source>
</evidence>
<evidence type="ECO:0000256" key="11">
    <source>
        <dbReference type="ARBA" id="ARBA00022801"/>
    </source>
</evidence>
<evidence type="ECO:0000313" key="20">
    <source>
        <dbReference type="Proteomes" id="UP000035681"/>
    </source>
</evidence>
<keyword evidence="12" id="KW-0862">Zinc</keyword>
<dbReference type="AlphaFoldDB" id="A0AAF5DHP7"/>
<evidence type="ECO:0000259" key="18">
    <source>
        <dbReference type="PROSITE" id="PS51733"/>
    </source>
</evidence>
<dbReference type="PRINTS" id="PR00765">
    <property type="entry name" value="CRBOXYPTASEA"/>
</dbReference>
<organism evidence="20 21">
    <name type="scientific">Strongyloides stercoralis</name>
    <name type="common">Threadworm</name>
    <dbReference type="NCBI Taxonomy" id="6248"/>
    <lineage>
        <taxon>Eukaryota</taxon>
        <taxon>Metazoa</taxon>
        <taxon>Ecdysozoa</taxon>
        <taxon>Nematoda</taxon>
        <taxon>Chromadorea</taxon>
        <taxon>Rhabditida</taxon>
        <taxon>Tylenchina</taxon>
        <taxon>Panagrolaimomorpha</taxon>
        <taxon>Strongyloidoidea</taxon>
        <taxon>Strongyloididae</taxon>
        <taxon>Strongyloides</taxon>
    </lineage>
</organism>
<dbReference type="CDD" id="cd16444">
    <property type="entry name" value="LipB"/>
    <property type="match status" value="1"/>
</dbReference>
<dbReference type="FunFam" id="3.40.630.10:FF:000084">
    <property type="entry name" value="Carboxypeptidase B2"/>
    <property type="match status" value="1"/>
</dbReference>
<dbReference type="GO" id="GO:0008270">
    <property type="term" value="F:zinc ion binding"/>
    <property type="evidence" value="ECO:0007669"/>
    <property type="project" value="InterPro"/>
</dbReference>
<feature type="active site" description="Proton donor/acceptor" evidence="17">
    <location>
        <position position="635"/>
    </location>
</feature>
<dbReference type="WBParaSite" id="TCONS_00011852.p1">
    <property type="protein sequence ID" value="TCONS_00011852.p1"/>
    <property type="gene ID" value="XLOC_006809"/>
</dbReference>
<dbReference type="GO" id="GO:0009249">
    <property type="term" value="P:protein lipoylation"/>
    <property type="evidence" value="ECO:0007669"/>
    <property type="project" value="InterPro"/>
</dbReference>
<reference evidence="21" key="1">
    <citation type="submission" date="2024-02" db="UniProtKB">
        <authorList>
            <consortium name="WormBaseParasite"/>
        </authorList>
    </citation>
    <scope>IDENTIFICATION</scope>
</reference>
<sequence>ILFLKNILKCYIKKLHILQRYSFYIRKRRNKFITIRKLSSSTLRLNFESEAKKNQIVVTKSGTVLCWHPEQDFPFENSLPIEKNSSNSKSPLLEELREKYSLKVSSTKGPSNKVLQEMFYTNKNEWEKVKSSVERCYLLLQEHHPVYTVGVRSHLYSTEEEERLKSFGAEFHRVGRGGLITFHGPGQIVGYPIVKISSLSVTPDIEYKNYTVGVKRYIHLIEETIIDLCKKDFGINDVSRSKINPGVWIDNEKRKICAIGVGFSHGISYHGFALNCNTDMKWFKEIIPCGLKEKEVTTISNELSRNITVMDVLPNLIKRFSKVFEISSTDNLKYIILFLPIFLTIFICIVKSIRWGNNINYNPSFNFYKYCRFGEIERYLKWVTYSYSNIASLKIIGFTYEKRPIYVLVIDINKNRLKKDYFIISGVHAREWIGVSSTLFFLNKLLSNNLNNINILKQYRLHIIPIVNPDGYEYSMIVDNHWRKNRSKRQCLKNGRISDTCCIGVDLNRNFDFSFNREAEPHECSEAFSGYTSNSEAESSALSKYALFVKPYIVVDFHAFGNLIIYPYAFPNFFLPSSMNYLHNKGINVANQIKKKYNQIYRCGLAKQFLNYGVYGSSMDFYYGRVGSKYSYVVELGTQGFHPPISNIEMMGNIVYDMIWMFGTEKKIKVEHLIENYTNQFGSLCNDFENLGYSFSKDNLINFLKINGSVEVTKRNEDYYVLFATSEEEEKLKEMINRNISKEKKTELKSKKNKFISCYNNCFMKEDINDKQTVDPETIAVMKLRASKYYDNVKQKKIFQSFVNHELLEPNLEFDENDNSYCEVEQVEKKAENDSKHNTSFLLDDNVIIEKKIKKKICSNDKSITIQLLKNFKIKSDFKSFGEMDVRSTLANYDKTSYSRNEFRKIILKSVFVLNFMEKMLENWKK</sequence>
<keyword evidence="9" id="KW-0479">Metal-binding</keyword>
<keyword evidence="8" id="KW-0808">Transferase</keyword>
<evidence type="ECO:0000256" key="7">
    <source>
        <dbReference type="ARBA" id="ARBA00022670"/>
    </source>
</evidence>
<evidence type="ECO:0000256" key="10">
    <source>
        <dbReference type="ARBA" id="ARBA00022729"/>
    </source>
</evidence>
<dbReference type="SMART" id="SM00631">
    <property type="entry name" value="Zn_pept"/>
    <property type="match status" value="1"/>
</dbReference>
<evidence type="ECO:0000256" key="15">
    <source>
        <dbReference type="ARBA" id="ARBA00030797"/>
    </source>
</evidence>
<evidence type="ECO:0000256" key="3">
    <source>
        <dbReference type="ARBA" id="ARBA00005988"/>
    </source>
</evidence>
<evidence type="ECO:0000256" key="14">
    <source>
        <dbReference type="ARBA" id="ARBA00023315"/>
    </source>
</evidence>
<dbReference type="EC" id="2.3.1.181" evidence="5"/>
<dbReference type="InterPro" id="IPR019346">
    <property type="entry name" value="Ribosomal_mL42"/>
</dbReference>
<feature type="domain" description="Peptidase M14" evidence="19">
    <location>
        <begin position="369"/>
        <end position="666"/>
    </location>
</feature>
<keyword evidence="6" id="KW-0121">Carboxypeptidase</keyword>
<evidence type="ECO:0000256" key="16">
    <source>
        <dbReference type="ARBA" id="ARBA00033331"/>
    </source>
</evidence>
<dbReference type="Pfam" id="PF21948">
    <property type="entry name" value="LplA-B_cat"/>
    <property type="match status" value="1"/>
</dbReference>
<keyword evidence="13" id="KW-0482">Metalloprotease</keyword>
<dbReference type="PANTHER" id="PTHR11705">
    <property type="entry name" value="PROTEASE FAMILY M14 CARBOXYPEPTIDASE A,B"/>
    <property type="match status" value="1"/>
</dbReference>
<keyword evidence="11" id="KW-0378">Hydrolase</keyword>
<dbReference type="InterPro" id="IPR057246">
    <property type="entry name" value="CARBOXYPEPT_ZN_1"/>
</dbReference>
<keyword evidence="14" id="KW-0012">Acyltransferase</keyword>
<evidence type="ECO:0000256" key="8">
    <source>
        <dbReference type="ARBA" id="ARBA00022679"/>
    </source>
</evidence>
<name>A0AAF5DHP7_STRER</name>
<evidence type="ECO:0000256" key="5">
    <source>
        <dbReference type="ARBA" id="ARBA00012334"/>
    </source>
</evidence>
<dbReference type="PROSITE" id="PS00132">
    <property type="entry name" value="CARBOXYPEPT_ZN_1"/>
    <property type="match status" value="1"/>
</dbReference>
<evidence type="ECO:0000256" key="13">
    <source>
        <dbReference type="ARBA" id="ARBA00023049"/>
    </source>
</evidence>
<dbReference type="Proteomes" id="UP000035681">
    <property type="component" value="Unplaced"/>
</dbReference>
<dbReference type="PROSITE" id="PS52035">
    <property type="entry name" value="PEPTIDASE_M14"/>
    <property type="match status" value="1"/>
</dbReference>
<accession>A0AAF5DHP7</accession>
<dbReference type="InterPro" id="IPR020605">
    <property type="entry name" value="Octanoyltransferase_CS"/>
</dbReference>
<dbReference type="PROSITE" id="PS51733">
    <property type="entry name" value="BPL_LPL_CATALYTIC"/>
    <property type="match status" value="1"/>
</dbReference>
<keyword evidence="20" id="KW-1185">Reference proteome</keyword>
<dbReference type="Gene3D" id="3.40.630.10">
    <property type="entry name" value="Zn peptidases"/>
    <property type="match status" value="1"/>
</dbReference>
<dbReference type="Gene3D" id="3.30.930.10">
    <property type="entry name" value="Bira Bifunctional Protein, Domain 2"/>
    <property type="match status" value="1"/>
</dbReference>
<proteinExistence type="inferred from homology"/>
<evidence type="ECO:0000256" key="17">
    <source>
        <dbReference type="PROSITE-ProRule" id="PRU01379"/>
    </source>
</evidence>
<dbReference type="PROSITE" id="PS01313">
    <property type="entry name" value="LIPB"/>
    <property type="match status" value="1"/>
</dbReference>
<evidence type="ECO:0000256" key="4">
    <source>
        <dbReference type="ARBA" id="ARBA00007907"/>
    </source>
</evidence>
<dbReference type="InterPro" id="IPR000544">
    <property type="entry name" value="Octanoyltransferase"/>
</dbReference>
<evidence type="ECO:0000256" key="12">
    <source>
        <dbReference type="ARBA" id="ARBA00022833"/>
    </source>
</evidence>
<dbReference type="GO" id="GO:0006508">
    <property type="term" value="P:proteolysis"/>
    <property type="evidence" value="ECO:0007669"/>
    <property type="project" value="UniProtKB-KW"/>
</dbReference>
<comment type="cofactor">
    <cofactor evidence="1">
        <name>Zn(2+)</name>
        <dbReference type="ChEBI" id="CHEBI:29105"/>
    </cofactor>
</comment>
<evidence type="ECO:0000256" key="1">
    <source>
        <dbReference type="ARBA" id="ARBA00001947"/>
    </source>
</evidence>
<dbReference type="Pfam" id="PF10210">
    <property type="entry name" value="MRP-S32"/>
    <property type="match status" value="1"/>
</dbReference>
<dbReference type="GO" id="GO:0005615">
    <property type="term" value="C:extracellular space"/>
    <property type="evidence" value="ECO:0007669"/>
    <property type="project" value="TreeGrafter"/>
</dbReference>
<comment type="pathway">
    <text evidence="2">Protein modification; protein lipoylation via endogenous pathway; protein N(6)-(lipoyl)lysine from octanoyl-[acyl-carrier-protein]: step 1/2.</text>
</comment>
<protein>
    <recommendedName>
        <fullName evidence="5">lipoyl(octanoyl) transferase</fullName>
        <ecNumber evidence="5">2.3.1.181</ecNumber>
    </recommendedName>
    <alternativeName>
        <fullName evidence="15">Lipoate-protein ligase B</fullName>
    </alternativeName>
    <alternativeName>
        <fullName evidence="16">Lipoyl/octanoyl transferase</fullName>
    </alternativeName>
</protein>
<dbReference type="GO" id="GO:0004181">
    <property type="term" value="F:metallocarboxypeptidase activity"/>
    <property type="evidence" value="ECO:0007669"/>
    <property type="project" value="InterPro"/>
</dbReference>
<evidence type="ECO:0000256" key="6">
    <source>
        <dbReference type="ARBA" id="ARBA00022645"/>
    </source>
</evidence>
<dbReference type="SUPFAM" id="SSF55681">
    <property type="entry name" value="Class II aaRS and biotin synthetases"/>
    <property type="match status" value="1"/>
</dbReference>
<comment type="similarity">
    <text evidence="4">Belongs to the LipB family.</text>
</comment>
<dbReference type="Pfam" id="PF00246">
    <property type="entry name" value="Peptidase_M14"/>
    <property type="match status" value="1"/>
</dbReference>
<feature type="domain" description="BPL/LPL catalytic" evidence="18">
    <location>
        <begin position="132"/>
        <end position="328"/>
    </location>
</feature>
<dbReference type="PANTHER" id="PTHR11705:SF143">
    <property type="entry name" value="SLL0236 PROTEIN"/>
    <property type="match status" value="1"/>
</dbReference>
<comment type="similarity">
    <text evidence="3 17">Belongs to the peptidase M14 family.</text>
</comment>
<evidence type="ECO:0000259" key="19">
    <source>
        <dbReference type="PROSITE" id="PS52035"/>
    </source>
</evidence>
<dbReference type="InterPro" id="IPR045864">
    <property type="entry name" value="aa-tRNA-synth_II/BPL/LPL"/>
</dbReference>